<dbReference type="SUPFAM" id="SSF51126">
    <property type="entry name" value="Pectin lyase-like"/>
    <property type="match status" value="1"/>
</dbReference>
<dbReference type="EMBL" id="FOQO01000009">
    <property type="protein sequence ID" value="SFJ37656.1"/>
    <property type="molecule type" value="Genomic_DNA"/>
</dbReference>
<proteinExistence type="predicted"/>
<keyword evidence="2" id="KW-1185">Reference proteome</keyword>
<dbReference type="AlphaFoldDB" id="A0A1I3QWZ6"/>
<sequence length="437" mass="48661">MKHLITVRVTKDCLLVLLFITFLVSGCKKDIYSNVDAPGTSIAAEKQTDQNKQEQKQADIVVGSSNGGDLIIDGKALDIKEGILISIVGGTYNSITIRNMSGSKDKPIIIRNNKVVMVKGNMKTENLNHIHIIGNGDSNTKYGFVFLNFRFSAIDMAGQLNGVVLQNMQFKNSSNYYCITGHGVNKAQVYDGTNSTLTDGFKIVNCEFDNVGKISFGGAIDKSTDRGYFRNVEIAYNTFINMNIGTICEFLNVENYNINHNTVNNVNQTNNNHNGVFYMVGSGKFHNNKLTNYQGNAIRMWAFSRGTSPQTVEIHHNICYNTRKYGAFEIQTFDRNIIPGKTTYVNAKVYNNTVGRMNTSNDWDGQLLDLYDLRGGSLEYYNNLGFELVSSNVIADMINNMSKTPIVKKNNHYASSQQEAVNNISDFKSKIQGIGAF</sequence>
<evidence type="ECO:0000313" key="2">
    <source>
        <dbReference type="Proteomes" id="UP000198670"/>
    </source>
</evidence>
<dbReference type="Proteomes" id="UP000198670">
    <property type="component" value="Unassembled WGS sequence"/>
</dbReference>
<evidence type="ECO:0008006" key="3">
    <source>
        <dbReference type="Google" id="ProtNLM"/>
    </source>
</evidence>
<name>A0A1I3QWZ6_9SPHI</name>
<organism evidence="1 2">
    <name type="scientific">Parapedobacter indicus</name>
    <dbReference type="NCBI Taxonomy" id="1477437"/>
    <lineage>
        <taxon>Bacteria</taxon>
        <taxon>Pseudomonadati</taxon>
        <taxon>Bacteroidota</taxon>
        <taxon>Sphingobacteriia</taxon>
        <taxon>Sphingobacteriales</taxon>
        <taxon>Sphingobacteriaceae</taxon>
        <taxon>Parapedobacter</taxon>
    </lineage>
</organism>
<dbReference type="OrthoDB" id="733944at2"/>
<dbReference type="PROSITE" id="PS51257">
    <property type="entry name" value="PROKAR_LIPOPROTEIN"/>
    <property type="match status" value="1"/>
</dbReference>
<evidence type="ECO:0000313" key="1">
    <source>
        <dbReference type="EMBL" id="SFJ37656.1"/>
    </source>
</evidence>
<dbReference type="InterPro" id="IPR011050">
    <property type="entry name" value="Pectin_lyase_fold/virulence"/>
</dbReference>
<dbReference type="RefSeq" id="WP_090629083.1">
    <property type="nucleotide sequence ID" value="NZ_FOQO01000009.1"/>
</dbReference>
<gene>
    <name evidence="1" type="ORF">SAMN05444682_109125</name>
</gene>
<protein>
    <recommendedName>
        <fullName evidence="3">Right handed beta helix region</fullName>
    </recommendedName>
</protein>
<reference evidence="1 2" key="1">
    <citation type="submission" date="2016-10" db="EMBL/GenBank/DDBJ databases">
        <authorList>
            <person name="de Groot N.N."/>
        </authorList>
    </citation>
    <scope>NUCLEOTIDE SEQUENCE [LARGE SCALE GENOMIC DNA]</scope>
    <source>
        <strain evidence="1 2">RK1</strain>
    </source>
</reference>
<accession>A0A1I3QWZ6</accession>